<proteinExistence type="inferred from homology"/>
<comment type="similarity">
    <text evidence="6">Belongs to the NFYA/HAP2 subunit family.</text>
</comment>
<dbReference type="GO" id="GO:0003700">
    <property type="term" value="F:DNA-binding transcription factor activity"/>
    <property type="evidence" value="ECO:0007669"/>
    <property type="project" value="UniProtKB-UniRule"/>
</dbReference>
<gene>
    <name evidence="8" type="ORF">STAS_08641</name>
</gene>
<accession>A0A5A7PIY7</accession>
<feature type="compositionally biased region" description="Low complexity" evidence="7">
    <location>
        <begin position="233"/>
        <end position="243"/>
    </location>
</feature>
<dbReference type="AlphaFoldDB" id="A0A5A7PIY7"/>
<keyword evidence="9" id="KW-1185">Reference proteome</keyword>
<feature type="region of interest" description="Disordered" evidence="7">
    <location>
        <begin position="208"/>
        <end position="243"/>
    </location>
</feature>
<keyword evidence="3 6" id="KW-0238">DNA-binding</keyword>
<evidence type="ECO:0000256" key="5">
    <source>
        <dbReference type="ARBA" id="ARBA00023242"/>
    </source>
</evidence>
<sequence length="279" mass="31143">MQSLSSKNKHHDHSMGHSYASSYGGHLSLWFPAKQKQLSRPNGVAAKLDSKSEYNRHAKYLLESGYQEKDQCSPMSTGQSNFEAAPCVKNSFHEQNVLFQPGFLETCKKKADLPNSGTDYLGHQVQMEHHNESLDSASYPFGESYFGKIATVYDPNPVVYPQVMEIASARAVLPLECTESMVPIYVNAKQYHAILRRRKIRARLEAQNKITKSRKEKSKPPGQESCKKSENNSSWGASTPSASSDVSCIFNNSDDIFPPPDLGISIDSAERYMRIGTRA</sequence>
<dbReference type="Gene3D" id="6.10.250.2430">
    <property type="match status" value="1"/>
</dbReference>
<evidence type="ECO:0000256" key="4">
    <source>
        <dbReference type="ARBA" id="ARBA00023163"/>
    </source>
</evidence>
<dbReference type="SMART" id="SM00521">
    <property type="entry name" value="CBF"/>
    <property type="match status" value="1"/>
</dbReference>
<dbReference type="PANTHER" id="PTHR12632">
    <property type="entry name" value="TRANSCRIPTION FACTOR NF-Y ALPHA-RELATED"/>
    <property type="match status" value="1"/>
</dbReference>
<comment type="subcellular location">
    <subcellularLocation>
        <location evidence="1 6">Nucleus</location>
    </subcellularLocation>
</comment>
<dbReference type="GO" id="GO:0003677">
    <property type="term" value="F:DNA binding"/>
    <property type="evidence" value="ECO:0007669"/>
    <property type="project" value="UniProtKB-KW"/>
</dbReference>
<dbReference type="Proteomes" id="UP000325081">
    <property type="component" value="Unassembled WGS sequence"/>
</dbReference>
<comment type="caution">
    <text evidence="8">The sequence shown here is derived from an EMBL/GenBank/DDBJ whole genome shotgun (WGS) entry which is preliminary data.</text>
</comment>
<dbReference type="Pfam" id="PF02045">
    <property type="entry name" value="CBFB_NFYA"/>
    <property type="match status" value="1"/>
</dbReference>
<comment type="function">
    <text evidence="6">Component of the sequence-specific heterotrimeric transcription factor (NF-Y) which specifically recognizes a 5'-CCAAT-3' box motif found in the promoters of its target genes.</text>
</comment>
<dbReference type="InterPro" id="IPR001289">
    <property type="entry name" value="NFYA"/>
</dbReference>
<evidence type="ECO:0000256" key="2">
    <source>
        <dbReference type="ARBA" id="ARBA00023015"/>
    </source>
</evidence>
<dbReference type="PROSITE" id="PS51152">
    <property type="entry name" value="NFYA_HAP2_2"/>
    <property type="match status" value="1"/>
</dbReference>
<keyword evidence="2 6" id="KW-0805">Transcription regulation</keyword>
<evidence type="ECO:0000256" key="6">
    <source>
        <dbReference type="RuleBase" id="RU367155"/>
    </source>
</evidence>
<name>A0A5A7PIY7_STRAF</name>
<evidence type="ECO:0000256" key="1">
    <source>
        <dbReference type="ARBA" id="ARBA00004123"/>
    </source>
</evidence>
<evidence type="ECO:0000256" key="3">
    <source>
        <dbReference type="ARBA" id="ARBA00023125"/>
    </source>
</evidence>
<dbReference type="GO" id="GO:0005634">
    <property type="term" value="C:nucleus"/>
    <property type="evidence" value="ECO:0007669"/>
    <property type="project" value="UniProtKB-SubCell"/>
</dbReference>
<dbReference type="OrthoDB" id="1097733at2759"/>
<evidence type="ECO:0000313" key="8">
    <source>
        <dbReference type="EMBL" id="GER32568.1"/>
    </source>
</evidence>
<organism evidence="8 9">
    <name type="scientific">Striga asiatica</name>
    <name type="common">Asiatic witchweed</name>
    <name type="synonym">Buchnera asiatica</name>
    <dbReference type="NCBI Taxonomy" id="4170"/>
    <lineage>
        <taxon>Eukaryota</taxon>
        <taxon>Viridiplantae</taxon>
        <taxon>Streptophyta</taxon>
        <taxon>Embryophyta</taxon>
        <taxon>Tracheophyta</taxon>
        <taxon>Spermatophyta</taxon>
        <taxon>Magnoliopsida</taxon>
        <taxon>eudicotyledons</taxon>
        <taxon>Gunneridae</taxon>
        <taxon>Pentapetalae</taxon>
        <taxon>asterids</taxon>
        <taxon>lamiids</taxon>
        <taxon>Lamiales</taxon>
        <taxon>Orobanchaceae</taxon>
        <taxon>Buchnereae</taxon>
        <taxon>Striga</taxon>
    </lineage>
</organism>
<comment type="subunit">
    <text evidence="6">Heterotrimer.</text>
</comment>
<keyword evidence="4 6" id="KW-0804">Transcription</keyword>
<reference evidence="9" key="1">
    <citation type="journal article" date="2019" name="Curr. Biol.">
        <title>Genome Sequence of Striga asiatica Provides Insight into the Evolution of Plant Parasitism.</title>
        <authorList>
            <person name="Yoshida S."/>
            <person name="Kim S."/>
            <person name="Wafula E.K."/>
            <person name="Tanskanen J."/>
            <person name="Kim Y.M."/>
            <person name="Honaas L."/>
            <person name="Yang Z."/>
            <person name="Spallek T."/>
            <person name="Conn C.E."/>
            <person name="Ichihashi Y."/>
            <person name="Cheong K."/>
            <person name="Cui S."/>
            <person name="Der J.P."/>
            <person name="Gundlach H."/>
            <person name="Jiao Y."/>
            <person name="Hori C."/>
            <person name="Ishida J.K."/>
            <person name="Kasahara H."/>
            <person name="Kiba T."/>
            <person name="Kim M.S."/>
            <person name="Koo N."/>
            <person name="Laohavisit A."/>
            <person name="Lee Y.H."/>
            <person name="Lumba S."/>
            <person name="McCourt P."/>
            <person name="Mortimer J.C."/>
            <person name="Mutuku J.M."/>
            <person name="Nomura T."/>
            <person name="Sasaki-Sekimoto Y."/>
            <person name="Seto Y."/>
            <person name="Wang Y."/>
            <person name="Wakatake T."/>
            <person name="Sakakibara H."/>
            <person name="Demura T."/>
            <person name="Yamaguchi S."/>
            <person name="Yoneyama K."/>
            <person name="Manabe R.I."/>
            <person name="Nelson D.C."/>
            <person name="Schulman A.H."/>
            <person name="Timko M.P."/>
            <person name="dePamphilis C.W."/>
            <person name="Choi D."/>
            <person name="Shirasu K."/>
        </authorList>
    </citation>
    <scope>NUCLEOTIDE SEQUENCE [LARGE SCALE GENOMIC DNA]</scope>
    <source>
        <strain evidence="9">cv. UVA1</strain>
    </source>
</reference>
<protein>
    <recommendedName>
        <fullName evidence="6">Nuclear transcription factor Y subunit</fullName>
    </recommendedName>
</protein>
<evidence type="ECO:0000313" key="9">
    <source>
        <dbReference type="Proteomes" id="UP000325081"/>
    </source>
</evidence>
<keyword evidence="5 6" id="KW-0539">Nucleus</keyword>
<dbReference type="EMBL" id="BKCP01004616">
    <property type="protein sequence ID" value="GER32568.1"/>
    <property type="molecule type" value="Genomic_DNA"/>
</dbReference>
<evidence type="ECO:0000256" key="7">
    <source>
        <dbReference type="SAM" id="MobiDB-lite"/>
    </source>
</evidence>